<dbReference type="InterPro" id="IPR002017">
    <property type="entry name" value="Spectrin_repeat"/>
</dbReference>
<evidence type="ECO:0000256" key="6">
    <source>
        <dbReference type="SAM" id="Coils"/>
    </source>
</evidence>
<dbReference type="PANTHER" id="PTHR47535:SF7">
    <property type="entry name" value="CALMIN"/>
    <property type="match status" value="1"/>
</dbReference>
<evidence type="ECO:0000313" key="8">
    <source>
        <dbReference type="Proteomes" id="UP000663832"/>
    </source>
</evidence>
<evidence type="ECO:0000313" key="7">
    <source>
        <dbReference type="EMBL" id="CAF1663746.1"/>
    </source>
</evidence>
<keyword evidence="4" id="KW-1133">Transmembrane helix</keyword>
<accession>A0A816FNC2</accession>
<evidence type="ECO:0000256" key="4">
    <source>
        <dbReference type="ARBA" id="ARBA00022989"/>
    </source>
</evidence>
<comment type="caution">
    <text evidence="7">The sequence shown here is derived from an EMBL/GenBank/DDBJ whole genome shotgun (WGS) entry which is preliminary data.</text>
</comment>
<dbReference type="GO" id="GO:0007097">
    <property type="term" value="P:nuclear migration"/>
    <property type="evidence" value="ECO:0007669"/>
    <property type="project" value="TreeGrafter"/>
</dbReference>
<dbReference type="GO" id="GO:0051015">
    <property type="term" value="F:actin filament binding"/>
    <property type="evidence" value="ECO:0007669"/>
    <property type="project" value="TreeGrafter"/>
</dbReference>
<dbReference type="PANTHER" id="PTHR47535">
    <property type="entry name" value="MUSCLE-SPECIFIC PROTEIN 300 KDA, ISOFORM G"/>
    <property type="match status" value="1"/>
</dbReference>
<dbReference type="EMBL" id="CAJNOM010005430">
    <property type="protein sequence ID" value="CAF1663746.1"/>
    <property type="molecule type" value="Genomic_DNA"/>
</dbReference>
<evidence type="ECO:0000256" key="3">
    <source>
        <dbReference type="ARBA" id="ARBA00022737"/>
    </source>
</evidence>
<dbReference type="OrthoDB" id="10136506at2759"/>
<dbReference type="GO" id="GO:0005737">
    <property type="term" value="C:cytoplasm"/>
    <property type="evidence" value="ECO:0007669"/>
    <property type="project" value="TreeGrafter"/>
</dbReference>
<dbReference type="SUPFAM" id="SSF46966">
    <property type="entry name" value="Spectrin repeat"/>
    <property type="match status" value="2"/>
</dbReference>
<keyword evidence="5" id="KW-0472">Membrane</keyword>
<organism evidence="7 8">
    <name type="scientific">Adineta steineri</name>
    <dbReference type="NCBI Taxonomy" id="433720"/>
    <lineage>
        <taxon>Eukaryota</taxon>
        <taxon>Metazoa</taxon>
        <taxon>Spiralia</taxon>
        <taxon>Gnathifera</taxon>
        <taxon>Rotifera</taxon>
        <taxon>Eurotatoria</taxon>
        <taxon>Bdelloidea</taxon>
        <taxon>Adinetida</taxon>
        <taxon>Adinetidae</taxon>
        <taxon>Adineta</taxon>
    </lineage>
</organism>
<name>A0A816FNC2_9BILA</name>
<evidence type="ECO:0000256" key="5">
    <source>
        <dbReference type="ARBA" id="ARBA00023136"/>
    </source>
</evidence>
<protein>
    <recommendedName>
        <fullName evidence="9">Muscle-specific protein 300</fullName>
    </recommendedName>
</protein>
<gene>
    <name evidence="7" type="ORF">QVE165_LOCUS63770</name>
</gene>
<feature type="coiled-coil region" evidence="6">
    <location>
        <begin position="592"/>
        <end position="622"/>
    </location>
</feature>
<keyword evidence="8" id="KW-1185">Reference proteome</keyword>
<dbReference type="GO" id="GO:0005640">
    <property type="term" value="C:nuclear outer membrane"/>
    <property type="evidence" value="ECO:0007669"/>
    <property type="project" value="TreeGrafter"/>
</dbReference>
<dbReference type="InterPro" id="IPR052403">
    <property type="entry name" value="LINC-complex_assoc"/>
</dbReference>
<dbReference type="Pfam" id="PF00435">
    <property type="entry name" value="Spectrin"/>
    <property type="match status" value="1"/>
</dbReference>
<comment type="subcellular location">
    <subcellularLocation>
        <location evidence="1">Membrane</location>
    </subcellularLocation>
</comment>
<dbReference type="GO" id="GO:0034993">
    <property type="term" value="C:meiotic nuclear membrane microtubule tethering complex"/>
    <property type="evidence" value="ECO:0007669"/>
    <property type="project" value="TreeGrafter"/>
</dbReference>
<keyword evidence="6" id="KW-0175">Coiled coil</keyword>
<evidence type="ECO:0000256" key="2">
    <source>
        <dbReference type="ARBA" id="ARBA00022692"/>
    </source>
</evidence>
<dbReference type="GO" id="GO:0008285">
    <property type="term" value="P:negative regulation of cell population proliferation"/>
    <property type="evidence" value="ECO:0007669"/>
    <property type="project" value="TreeGrafter"/>
</dbReference>
<proteinExistence type="predicted"/>
<sequence>LYIKRARNLHDLMLEYSSCVDTIKSRIKQIEANQYGKLDFDKRCSKWTEYIQAIEKKFIVIQENLPTNYHGLIEIDKNLTNITTDFNQRQKELIELINQGKELVENPINFIKLEQRWQNIMKKVLKQHEEVKELIKLWLAYQNYLENYHRLLKSKCEIQEQELRTANINKINQIKQGSYIISIDNNELKKLLEQIYEANRRLIKHSDVKTQIILEKEWNDLKKTIQDLEINIKQKSDILVKSLVRYNELDRTLDELNTLVKSVRSLQQQPTEDLNQFLQHCHNKNRELTHRRTELQNVRQAISEISPELHSDDTRQLIQKLNLLEIQWNDAERTLTTLIDSLTKRRSEYEDFEHKFIRSIQWFEHFRSNEINDRLNGLTLQVSLEVLKNDIRNILADKRRNGNDLLVQARLLQSQSTDQLFKHKIDQLEQIMNTTDQYINKRIKKTEAIVKMLNDFEQGSENIRLWMNTVEEDLQKQHGTNDAHATHQSFIAIEVDVDNHSPIINNLLTLGHSLLKENDLYQQNRDTISRTVQNLEQRWNALKQLLTKRKLELDIVQDPWRSIDEAIKRAGNMITDHEHFLTEIKRTSGDGLQGVRDEYKNLENLKKKLDNDEKEIQQITKDYSDILHAHPKADKNGEKLLRIKELNRRWEGLNETVHESM</sequence>
<feature type="non-terminal residue" evidence="7">
    <location>
        <position position="661"/>
    </location>
</feature>
<reference evidence="7" key="1">
    <citation type="submission" date="2021-02" db="EMBL/GenBank/DDBJ databases">
        <authorList>
            <person name="Nowell W R."/>
        </authorList>
    </citation>
    <scope>NUCLEOTIDE SEQUENCE</scope>
</reference>
<dbReference type="InterPro" id="IPR018159">
    <property type="entry name" value="Spectrin/alpha-actinin"/>
</dbReference>
<evidence type="ECO:0008006" key="9">
    <source>
        <dbReference type="Google" id="ProtNLM"/>
    </source>
</evidence>
<keyword evidence="3" id="KW-0677">Repeat</keyword>
<evidence type="ECO:0000256" key="1">
    <source>
        <dbReference type="ARBA" id="ARBA00004370"/>
    </source>
</evidence>
<dbReference type="Proteomes" id="UP000663832">
    <property type="component" value="Unassembled WGS sequence"/>
</dbReference>
<feature type="non-terminal residue" evidence="7">
    <location>
        <position position="1"/>
    </location>
</feature>
<dbReference type="Gene3D" id="1.20.58.60">
    <property type="match status" value="2"/>
</dbReference>
<keyword evidence="2" id="KW-0812">Transmembrane</keyword>
<dbReference type="SMART" id="SM00150">
    <property type="entry name" value="SPEC"/>
    <property type="match status" value="1"/>
</dbReference>
<dbReference type="CDD" id="cd00176">
    <property type="entry name" value="SPEC"/>
    <property type="match status" value="1"/>
</dbReference>
<dbReference type="AlphaFoldDB" id="A0A816FNC2"/>